<reference evidence="1" key="1">
    <citation type="submission" date="2022-06" db="EMBL/GenBank/DDBJ databases">
        <authorList>
            <consortium name="SYNGENTA / RWTH Aachen University"/>
        </authorList>
    </citation>
    <scope>NUCLEOTIDE SEQUENCE</scope>
</reference>
<dbReference type="AlphaFoldDB" id="A0AAV0BR62"/>
<name>A0AAV0BR62_PHAPC</name>
<proteinExistence type="predicted"/>
<keyword evidence="2" id="KW-1185">Reference proteome</keyword>
<feature type="non-terminal residue" evidence="1">
    <location>
        <position position="57"/>
    </location>
</feature>
<evidence type="ECO:0000313" key="2">
    <source>
        <dbReference type="Proteomes" id="UP001153365"/>
    </source>
</evidence>
<dbReference type="EMBL" id="CALTRL010006023">
    <property type="protein sequence ID" value="CAH7688828.1"/>
    <property type="molecule type" value="Genomic_DNA"/>
</dbReference>
<accession>A0AAV0BR62</accession>
<gene>
    <name evidence="1" type="ORF">PPACK8108_LOCUS23861</name>
</gene>
<sequence>PSAPLLYEYSEHSRLSKDLSEYIVQSHEQVISQHQKIVIAISGGILPKLLTDGLLKN</sequence>
<feature type="non-terminal residue" evidence="1">
    <location>
        <position position="1"/>
    </location>
</feature>
<dbReference type="Proteomes" id="UP001153365">
    <property type="component" value="Unassembled WGS sequence"/>
</dbReference>
<comment type="caution">
    <text evidence="1">The sequence shown here is derived from an EMBL/GenBank/DDBJ whole genome shotgun (WGS) entry which is preliminary data.</text>
</comment>
<protein>
    <submittedName>
        <fullName evidence="1">Uncharacterized protein</fullName>
    </submittedName>
</protein>
<evidence type="ECO:0000313" key="1">
    <source>
        <dbReference type="EMBL" id="CAH7688828.1"/>
    </source>
</evidence>
<organism evidence="1 2">
    <name type="scientific">Phakopsora pachyrhizi</name>
    <name type="common">Asian soybean rust disease fungus</name>
    <dbReference type="NCBI Taxonomy" id="170000"/>
    <lineage>
        <taxon>Eukaryota</taxon>
        <taxon>Fungi</taxon>
        <taxon>Dikarya</taxon>
        <taxon>Basidiomycota</taxon>
        <taxon>Pucciniomycotina</taxon>
        <taxon>Pucciniomycetes</taxon>
        <taxon>Pucciniales</taxon>
        <taxon>Phakopsoraceae</taxon>
        <taxon>Phakopsora</taxon>
    </lineage>
</organism>